<evidence type="ECO:0000313" key="1">
    <source>
        <dbReference type="EMBL" id="CAD1847061.1"/>
    </source>
</evidence>
<protein>
    <submittedName>
        <fullName evidence="1">Uncharacterized protein</fullName>
    </submittedName>
</protein>
<reference evidence="1" key="1">
    <citation type="submission" date="2020-07" db="EMBL/GenBank/DDBJ databases">
        <authorList>
            <person name="Lin J."/>
        </authorList>
    </citation>
    <scope>NUCLEOTIDE SEQUENCE</scope>
</reference>
<gene>
    <name evidence="1" type="ORF">CB5_LOCUS30272</name>
</gene>
<accession>A0A6V7QW61</accession>
<dbReference type="EMBL" id="CAJEUB010000032">
    <property type="protein sequence ID" value="CAD1847061.1"/>
    <property type="molecule type" value="Genomic_DNA"/>
</dbReference>
<dbReference type="AlphaFoldDB" id="A0A6V7QW61"/>
<proteinExistence type="predicted"/>
<organism evidence="1">
    <name type="scientific">Ananas comosus var. bracteatus</name>
    <name type="common">red pineapple</name>
    <dbReference type="NCBI Taxonomy" id="296719"/>
    <lineage>
        <taxon>Eukaryota</taxon>
        <taxon>Viridiplantae</taxon>
        <taxon>Streptophyta</taxon>
        <taxon>Embryophyta</taxon>
        <taxon>Tracheophyta</taxon>
        <taxon>Spermatophyta</taxon>
        <taxon>Magnoliopsida</taxon>
        <taxon>Liliopsida</taxon>
        <taxon>Poales</taxon>
        <taxon>Bromeliaceae</taxon>
        <taxon>Bromelioideae</taxon>
        <taxon>Ananas</taxon>
    </lineage>
</organism>
<name>A0A6V7QW61_ANACO</name>
<sequence>MPATYCEIPGVQLWRLVGSSGECRNKSESRWRQIDAKRTPCDAMTAYSEEICKTADFSACCTGTTSVAVPVQPARTRLVALGLALVPVQEPVYRYKRVGRGLNGSFYPSFGSPTLPLSI</sequence>